<feature type="domain" description="Thioredoxin" evidence="4">
    <location>
        <begin position="1"/>
        <end position="71"/>
    </location>
</feature>
<organism evidence="5">
    <name type="scientific">Prymnesium polylepis</name>
    <dbReference type="NCBI Taxonomy" id="72548"/>
    <lineage>
        <taxon>Eukaryota</taxon>
        <taxon>Haptista</taxon>
        <taxon>Haptophyta</taxon>
        <taxon>Prymnesiophyceae</taxon>
        <taxon>Prymnesiales</taxon>
        <taxon>Prymnesiaceae</taxon>
        <taxon>Prymnesium</taxon>
    </lineage>
</organism>
<accession>A0A7S4HFD4</accession>
<dbReference type="SUPFAM" id="SSF52833">
    <property type="entry name" value="Thioredoxin-like"/>
    <property type="match status" value="1"/>
</dbReference>
<gene>
    <name evidence="5" type="ORF">CPOL0286_LOCUS2791</name>
</gene>
<evidence type="ECO:0000256" key="3">
    <source>
        <dbReference type="SAM" id="Coils"/>
    </source>
</evidence>
<keyword evidence="2" id="KW-0732">Signal</keyword>
<dbReference type="InterPro" id="IPR036249">
    <property type="entry name" value="Thioredoxin-like_sf"/>
</dbReference>
<protein>
    <recommendedName>
        <fullName evidence="4">Thioredoxin domain-containing protein</fullName>
    </recommendedName>
</protein>
<comment type="similarity">
    <text evidence="1">Belongs to the protein disulfide isomerase family.</text>
</comment>
<dbReference type="InterPro" id="IPR051063">
    <property type="entry name" value="PDI"/>
</dbReference>
<dbReference type="PANTHER" id="PTHR45672:SF3">
    <property type="entry name" value="THIOREDOXIN DOMAIN-CONTAINING PROTEIN 5"/>
    <property type="match status" value="1"/>
</dbReference>
<dbReference type="Pfam" id="PF00085">
    <property type="entry name" value="Thioredoxin"/>
    <property type="match status" value="1"/>
</dbReference>
<evidence type="ECO:0000256" key="2">
    <source>
        <dbReference type="ARBA" id="ARBA00022729"/>
    </source>
</evidence>
<evidence type="ECO:0000313" key="5">
    <source>
        <dbReference type="EMBL" id="CAE2197437.1"/>
    </source>
</evidence>
<name>A0A7S4HFD4_9EUKA</name>
<proteinExistence type="inferred from homology"/>
<dbReference type="EMBL" id="HBKO01005751">
    <property type="protein sequence ID" value="CAE2197437.1"/>
    <property type="molecule type" value="Transcribed_RNA"/>
</dbReference>
<dbReference type="PANTHER" id="PTHR45672">
    <property type="entry name" value="PROTEIN DISULFIDE-ISOMERASE C17H9.14C-RELATED"/>
    <property type="match status" value="1"/>
</dbReference>
<dbReference type="GO" id="GO:0005783">
    <property type="term" value="C:endoplasmic reticulum"/>
    <property type="evidence" value="ECO:0007669"/>
    <property type="project" value="TreeGrafter"/>
</dbReference>
<dbReference type="GO" id="GO:0006457">
    <property type="term" value="P:protein folding"/>
    <property type="evidence" value="ECO:0007669"/>
    <property type="project" value="TreeGrafter"/>
</dbReference>
<dbReference type="GO" id="GO:0003756">
    <property type="term" value="F:protein disulfide isomerase activity"/>
    <property type="evidence" value="ECO:0007669"/>
    <property type="project" value="TreeGrafter"/>
</dbReference>
<dbReference type="InterPro" id="IPR013766">
    <property type="entry name" value="Thioredoxin_domain"/>
</dbReference>
<dbReference type="CDD" id="cd02961">
    <property type="entry name" value="PDI_a_family"/>
    <property type="match status" value="1"/>
</dbReference>
<sequence length="173" mass="18625">MKPAWDSLASEYADSNKVIVADVDCTAAGEPLCERFGIEGFPTIKYFNPPDEDGEVYEGGRDLGDLQEFAKTLGPGCSVASKENCTPEKLAELEAVLETPEASRVKELDELAAELKAAEEAHDALLKDLQAQYEASNEKVEAMKKEKAPRIKLLKSANAKPKAAAAAAPKDEV</sequence>
<dbReference type="AlphaFoldDB" id="A0A7S4HFD4"/>
<reference evidence="5" key="1">
    <citation type="submission" date="2021-01" db="EMBL/GenBank/DDBJ databases">
        <authorList>
            <person name="Corre E."/>
            <person name="Pelletier E."/>
            <person name="Niang G."/>
            <person name="Scheremetjew M."/>
            <person name="Finn R."/>
            <person name="Kale V."/>
            <person name="Holt S."/>
            <person name="Cochrane G."/>
            <person name="Meng A."/>
            <person name="Brown T."/>
            <person name="Cohen L."/>
        </authorList>
    </citation>
    <scope>NUCLEOTIDE SEQUENCE</scope>
    <source>
        <strain evidence="5">UIO037</strain>
    </source>
</reference>
<keyword evidence="3" id="KW-0175">Coiled coil</keyword>
<feature type="coiled-coil region" evidence="3">
    <location>
        <begin position="108"/>
        <end position="146"/>
    </location>
</feature>
<evidence type="ECO:0000256" key="1">
    <source>
        <dbReference type="ARBA" id="ARBA00006347"/>
    </source>
</evidence>
<dbReference type="Gene3D" id="3.40.30.10">
    <property type="entry name" value="Glutaredoxin"/>
    <property type="match status" value="1"/>
</dbReference>
<evidence type="ECO:0000259" key="4">
    <source>
        <dbReference type="Pfam" id="PF00085"/>
    </source>
</evidence>